<evidence type="ECO:0000313" key="5">
    <source>
        <dbReference type="WBParaSite" id="MBELARI_LOCUS1392"/>
    </source>
</evidence>
<keyword evidence="3" id="KW-1185">Reference proteome</keyword>
<sequence>MRLLIALSLALVACVFAAPVDLSLQNELKSLQDQIAQVQRELKSESSNMAYSNLDALPPQKRMVAWQPMKRVAVDEREPLIRAIEGRLSEILRAGEKLGVSPDEVLNDLRQRNAFIGQQ</sequence>
<feature type="coiled-coil region" evidence="1">
    <location>
        <begin position="21"/>
        <end position="48"/>
    </location>
</feature>
<dbReference type="WBParaSite" id="MBELARI_LOCUS1392">
    <property type="protein sequence ID" value="MBELARI_LOCUS1392"/>
    <property type="gene ID" value="MBELARI_LOCUS1392"/>
</dbReference>
<feature type="signal peptide" evidence="2">
    <location>
        <begin position="1"/>
        <end position="17"/>
    </location>
</feature>
<evidence type="ECO:0000256" key="2">
    <source>
        <dbReference type="SAM" id="SignalP"/>
    </source>
</evidence>
<dbReference type="Proteomes" id="UP000887575">
    <property type="component" value="Unassembled WGS sequence"/>
</dbReference>
<protein>
    <submittedName>
        <fullName evidence="4 5">Uncharacterized protein</fullName>
    </submittedName>
</protein>
<feature type="chain" id="PRO_5041856373" evidence="2">
    <location>
        <begin position="18"/>
        <end position="119"/>
    </location>
</feature>
<organism evidence="3 4">
    <name type="scientific">Mesorhabditis belari</name>
    <dbReference type="NCBI Taxonomy" id="2138241"/>
    <lineage>
        <taxon>Eukaryota</taxon>
        <taxon>Metazoa</taxon>
        <taxon>Ecdysozoa</taxon>
        <taxon>Nematoda</taxon>
        <taxon>Chromadorea</taxon>
        <taxon>Rhabditida</taxon>
        <taxon>Rhabditina</taxon>
        <taxon>Rhabditomorpha</taxon>
        <taxon>Rhabditoidea</taxon>
        <taxon>Rhabditidae</taxon>
        <taxon>Mesorhabditinae</taxon>
        <taxon>Mesorhabditis</taxon>
    </lineage>
</organism>
<dbReference type="AlphaFoldDB" id="A0AAF3EG18"/>
<reference evidence="4 5" key="1">
    <citation type="submission" date="2024-02" db="UniProtKB">
        <authorList>
            <consortium name="WormBaseParasite"/>
        </authorList>
    </citation>
    <scope>IDENTIFICATION</scope>
</reference>
<name>A0AAF3EG18_9BILA</name>
<evidence type="ECO:0000313" key="3">
    <source>
        <dbReference type="Proteomes" id="UP000887575"/>
    </source>
</evidence>
<proteinExistence type="predicted"/>
<dbReference type="WBParaSite" id="MBELARI_LOCUS12908.1">
    <property type="protein sequence ID" value="MBELARI_LOCUS12908.1"/>
    <property type="gene ID" value="MBELARI_LOCUS12908"/>
</dbReference>
<evidence type="ECO:0000313" key="4">
    <source>
        <dbReference type="WBParaSite" id="MBELARI_LOCUS12908.1"/>
    </source>
</evidence>
<accession>A0AAF3EG18</accession>
<keyword evidence="1" id="KW-0175">Coiled coil</keyword>
<evidence type="ECO:0000256" key="1">
    <source>
        <dbReference type="SAM" id="Coils"/>
    </source>
</evidence>
<keyword evidence="2" id="KW-0732">Signal</keyword>